<dbReference type="CDD" id="cd00093">
    <property type="entry name" value="HTH_XRE"/>
    <property type="match status" value="1"/>
</dbReference>
<feature type="compositionally biased region" description="Polar residues" evidence="1">
    <location>
        <begin position="255"/>
        <end position="270"/>
    </location>
</feature>
<dbReference type="AlphaFoldDB" id="A0A450XIP2"/>
<dbReference type="PANTHER" id="PTHR34475:SF1">
    <property type="entry name" value="CYTOSKELETON PROTEIN RODZ"/>
    <property type="match status" value="1"/>
</dbReference>
<evidence type="ECO:0000313" key="3">
    <source>
        <dbReference type="EMBL" id="VFK29193.1"/>
    </source>
</evidence>
<name>A0A450XIP2_9GAMM</name>
<keyword evidence="2" id="KW-0812">Transmembrane</keyword>
<dbReference type="InterPro" id="IPR010982">
    <property type="entry name" value="Lambda_DNA-bd_dom_sf"/>
</dbReference>
<protein>
    <submittedName>
        <fullName evidence="3">Helix-turn-helix domain-containing protein</fullName>
    </submittedName>
</protein>
<keyword evidence="2" id="KW-1133">Transmembrane helix</keyword>
<keyword evidence="2" id="KW-0472">Membrane</keyword>
<dbReference type="PANTHER" id="PTHR34475">
    <property type="match status" value="1"/>
</dbReference>
<dbReference type="InterPro" id="IPR050400">
    <property type="entry name" value="Bact_Cytoskel_RodZ"/>
</dbReference>
<organism evidence="3">
    <name type="scientific">Candidatus Kentrum sp. MB</name>
    <dbReference type="NCBI Taxonomy" id="2138164"/>
    <lineage>
        <taxon>Bacteria</taxon>
        <taxon>Pseudomonadati</taxon>
        <taxon>Pseudomonadota</taxon>
        <taxon>Gammaproteobacteria</taxon>
        <taxon>Candidatus Kentrum</taxon>
    </lineage>
</organism>
<reference evidence="3" key="1">
    <citation type="submission" date="2019-02" db="EMBL/GenBank/DDBJ databases">
        <authorList>
            <person name="Gruber-Vodicka R. H."/>
            <person name="Seah K. B. B."/>
        </authorList>
    </citation>
    <scope>NUCLEOTIDE SEQUENCE</scope>
    <source>
        <strain evidence="3">BECK_BZ197</strain>
    </source>
</reference>
<evidence type="ECO:0000256" key="2">
    <source>
        <dbReference type="SAM" id="Phobius"/>
    </source>
</evidence>
<dbReference type="GO" id="GO:0003677">
    <property type="term" value="F:DNA binding"/>
    <property type="evidence" value="ECO:0007669"/>
    <property type="project" value="InterPro"/>
</dbReference>
<feature type="compositionally biased region" description="Basic and acidic residues" evidence="1">
    <location>
        <begin position="234"/>
        <end position="250"/>
    </location>
</feature>
<feature type="transmembrane region" description="Helical" evidence="2">
    <location>
        <begin position="114"/>
        <end position="135"/>
    </location>
</feature>
<feature type="region of interest" description="Disordered" evidence="1">
    <location>
        <begin position="227"/>
        <end position="272"/>
    </location>
</feature>
<sequence>MIFSQQDNPALPMDEQEKGPGRLLKEARLACGSSVTDVAARLRLSPATVHRLEEEDYERLPAIGFVRGYLNAYARLLKVAPAPILAAFDRHELAPPKLVGELAPQRSQMSSNHFLMRAATYCIVLFISTLVFSWWKGTIHPNDYTGFTEFGVLLESPASSGEKSPYEEREIVLGDHALALSGKGGNSILSSVGSMDLAVSNSMIPSATNTVPRPVLPRTVIAGISDIPSSPVNRRSDDKAWHSGHPRTEIDDTSGDFQDFSQTENSQTGSPFRIILEHAHAAEVSYDD</sequence>
<proteinExistence type="predicted"/>
<dbReference type="InterPro" id="IPR001387">
    <property type="entry name" value="Cro/C1-type_HTH"/>
</dbReference>
<gene>
    <name evidence="3" type="ORF">BECKMB1821G_GA0114241_10467</name>
</gene>
<dbReference type="Pfam" id="PF13413">
    <property type="entry name" value="HTH_25"/>
    <property type="match status" value="1"/>
</dbReference>
<dbReference type="Gene3D" id="1.10.260.40">
    <property type="entry name" value="lambda repressor-like DNA-binding domains"/>
    <property type="match status" value="1"/>
</dbReference>
<dbReference type="EMBL" id="CAADFO010000046">
    <property type="protein sequence ID" value="VFK29193.1"/>
    <property type="molecule type" value="Genomic_DNA"/>
</dbReference>
<accession>A0A450XIP2</accession>
<evidence type="ECO:0000256" key="1">
    <source>
        <dbReference type="SAM" id="MobiDB-lite"/>
    </source>
</evidence>